<dbReference type="Proteomes" id="UP001279642">
    <property type="component" value="Unassembled WGS sequence"/>
</dbReference>
<keyword evidence="12" id="KW-1185">Reference proteome</keyword>
<dbReference type="PIRSF" id="PIRSF003128">
    <property type="entry name" value="RecN"/>
    <property type="match status" value="1"/>
</dbReference>
<evidence type="ECO:0000256" key="1">
    <source>
        <dbReference type="ARBA" id="ARBA00003618"/>
    </source>
</evidence>
<keyword evidence="6" id="KW-0067">ATP-binding</keyword>
<evidence type="ECO:0000256" key="4">
    <source>
        <dbReference type="ARBA" id="ARBA00022741"/>
    </source>
</evidence>
<evidence type="ECO:0000256" key="7">
    <source>
        <dbReference type="ARBA" id="ARBA00023204"/>
    </source>
</evidence>
<dbReference type="RefSeq" id="WP_320506358.1">
    <property type="nucleotide sequence ID" value="NZ_JAXCLW010000001.1"/>
</dbReference>
<dbReference type="EMBL" id="JAXCLW010000001">
    <property type="protein sequence ID" value="MDY0881289.1"/>
    <property type="molecule type" value="Genomic_DNA"/>
</dbReference>
<proteinExistence type="inferred from homology"/>
<evidence type="ECO:0000256" key="8">
    <source>
        <dbReference type="ARBA" id="ARBA00033408"/>
    </source>
</evidence>
<keyword evidence="7 9" id="KW-0234">DNA repair</keyword>
<dbReference type="InterPro" id="IPR027417">
    <property type="entry name" value="P-loop_NTPase"/>
</dbReference>
<feature type="domain" description="RecF/RecN/SMC N-terminal" evidence="10">
    <location>
        <begin position="5"/>
        <end position="512"/>
    </location>
</feature>
<dbReference type="NCBIfam" id="TIGR00634">
    <property type="entry name" value="recN"/>
    <property type="match status" value="1"/>
</dbReference>
<organism evidence="11 12">
    <name type="scientific">Dongia soli</name>
    <dbReference type="NCBI Taxonomy" id="600628"/>
    <lineage>
        <taxon>Bacteria</taxon>
        <taxon>Pseudomonadati</taxon>
        <taxon>Pseudomonadota</taxon>
        <taxon>Alphaproteobacteria</taxon>
        <taxon>Rhodospirillales</taxon>
        <taxon>Dongiaceae</taxon>
        <taxon>Dongia</taxon>
    </lineage>
</organism>
<dbReference type="InterPro" id="IPR004604">
    <property type="entry name" value="DNA_recomb/repair_RecN"/>
</dbReference>
<evidence type="ECO:0000313" key="12">
    <source>
        <dbReference type="Proteomes" id="UP001279642"/>
    </source>
</evidence>
<dbReference type="PANTHER" id="PTHR11059:SF0">
    <property type="entry name" value="DNA REPAIR PROTEIN RECN"/>
    <property type="match status" value="1"/>
</dbReference>
<evidence type="ECO:0000259" key="10">
    <source>
        <dbReference type="Pfam" id="PF02463"/>
    </source>
</evidence>
<comment type="function">
    <text evidence="1 9">May be involved in recombinational repair of damaged DNA.</text>
</comment>
<dbReference type="SUPFAM" id="SSF52540">
    <property type="entry name" value="P-loop containing nucleoside triphosphate hydrolases"/>
    <property type="match status" value="2"/>
</dbReference>
<sequence>MLVALTVQNVVLIEKLDLAFDAGLTVLTGETGAGKSILLDALGLALGARADAGLVRQGASQASVTAEFNLADDHPVLAILAEQEIDIDGGLILRRQLGSDGRSRAFVNDQPVSIGLLRRLGDALIEIEGQFEAQGLLDPATHQRHLDGYGGNESKAAVCGAAHRRWRDAVAAYETAQAELDRAKADEDYLRHAVEELELAHPLPAEETELVAERALLANRAQLIEAIDAVNVELAGDKGADRAIAAAQRRLDRLGDRLGDQATHQLQPVVAALDRASIELAEAISQLQHMAADLDADPKRLDRIEERLYLLRDLGRKHQVPVEALPDLLAKLTQRLANLDDRGQNMAKLQGEVETSRKLYIDAASALSKARQKAAKAMDAAVNAELAPLKLEKARFATRIETAPEEHWSATGWDRVTFEVATNPGAPPGAINRIASGGELARFMLALKVTLAANQPVPTLVFDEVDAGIGGATAAAVGERLKRLAKAVQLLVITHSPQVAALGHQHWRVEKSGSKTATTTTVRPLDEPARREEIARMLSGATITDEARAAATKLLASAS</sequence>
<keyword evidence="5 9" id="KW-0227">DNA damage</keyword>
<name>A0ABU5E6E5_9PROT</name>
<evidence type="ECO:0000313" key="11">
    <source>
        <dbReference type="EMBL" id="MDY0881289.1"/>
    </source>
</evidence>
<comment type="similarity">
    <text evidence="2 9">Belongs to the RecN family.</text>
</comment>
<dbReference type="PANTHER" id="PTHR11059">
    <property type="entry name" value="DNA REPAIR PROTEIN RECN"/>
    <property type="match status" value="1"/>
</dbReference>
<protein>
    <recommendedName>
        <fullName evidence="3 9">DNA repair protein RecN</fullName>
    </recommendedName>
    <alternativeName>
        <fullName evidence="8 9">Recombination protein N</fullName>
    </alternativeName>
</protein>
<comment type="caution">
    <text evidence="11">The sequence shown here is derived from an EMBL/GenBank/DDBJ whole genome shotgun (WGS) entry which is preliminary data.</text>
</comment>
<evidence type="ECO:0000256" key="9">
    <source>
        <dbReference type="PIRNR" id="PIRNR003128"/>
    </source>
</evidence>
<dbReference type="CDD" id="cd03241">
    <property type="entry name" value="ABC_RecN"/>
    <property type="match status" value="2"/>
</dbReference>
<accession>A0ABU5E6E5</accession>
<reference evidence="11 12" key="1">
    <citation type="journal article" date="2016" name="Antonie Van Leeuwenhoek">
        <title>Dongia soli sp. nov., isolated from soil from Dokdo, Korea.</title>
        <authorList>
            <person name="Kim D.U."/>
            <person name="Lee H."/>
            <person name="Kim H."/>
            <person name="Kim S.G."/>
            <person name="Ka J.O."/>
        </authorList>
    </citation>
    <scope>NUCLEOTIDE SEQUENCE [LARGE SCALE GENOMIC DNA]</scope>
    <source>
        <strain evidence="11 12">D78</strain>
    </source>
</reference>
<evidence type="ECO:0000256" key="3">
    <source>
        <dbReference type="ARBA" id="ARBA00021315"/>
    </source>
</evidence>
<dbReference type="Gene3D" id="3.40.50.300">
    <property type="entry name" value="P-loop containing nucleotide triphosphate hydrolases"/>
    <property type="match status" value="2"/>
</dbReference>
<evidence type="ECO:0000256" key="6">
    <source>
        <dbReference type="ARBA" id="ARBA00022840"/>
    </source>
</evidence>
<dbReference type="InterPro" id="IPR003395">
    <property type="entry name" value="RecF/RecN/SMC_N"/>
</dbReference>
<dbReference type="NCBIfam" id="NF008121">
    <property type="entry name" value="PRK10869.1"/>
    <property type="match status" value="1"/>
</dbReference>
<evidence type="ECO:0000256" key="5">
    <source>
        <dbReference type="ARBA" id="ARBA00022763"/>
    </source>
</evidence>
<gene>
    <name evidence="11" type="primary">recN</name>
    <name evidence="11" type="ORF">SMD27_00395</name>
</gene>
<evidence type="ECO:0000256" key="2">
    <source>
        <dbReference type="ARBA" id="ARBA00009441"/>
    </source>
</evidence>
<dbReference type="Pfam" id="PF02463">
    <property type="entry name" value="SMC_N"/>
    <property type="match status" value="1"/>
</dbReference>
<keyword evidence="4" id="KW-0547">Nucleotide-binding</keyword>